<reference evidence="1 2" key="1">
    <citation type="journal article" date="2016" name="Sci. Rep.">
        <title>Metabolic traits of an uncultured archaeal lineage -MSBL1- from brine pools of the Red Sea.</title>
        <authorList>
            <person name="Mwirichia R."/>
            <person name="Alam I."/>
            <person name="Rashid M."/>
            <person name="Vinu M."/>
            <person name="Ba-Alawi W."/>
            <person name="Anthony Kamau A."/>
            <person name="Kamanda Ngugi D."/>
            <person name="Goker M."/>
            <person name="Klenk H.P."/>
            <person name="Bajic V."/>
            <person name="Stingl U."/>
        </authorList>
    </citation>
    <scope>NUCLEOTIDE SEQUENCE [LARGE SCALE GENOMIC DNA]</scope>
    <source>
        <strain evidence="1">SCGC-AAA382K21</strain>
    </source>
</reference>
<evidence type="ECO:0000313" key="1">
    <source>
        <dbReference type="EMBL" id="KXB07147.1"/>
    </source>
</evidence>
<dbReference type="EMBL" id="LHYH01000010">
    <property type="protein sequence ID" value="KXB07147.1"/>
    <property type="molecule type" value="Genomic_DNA"/>
</dbReference>
<dbReference type="Proteomes" id="UP000070504">
    <property type="component" value="Unassembled WGS sequence"/>
</dbReference>
<accession>A0A133VL39</accession>
<sequence>MRRKKFKVGFTGSNGVKISDLDLDIMELSIFTNRGMERVELNLNDKETIRRLRKMGKKLNKGVI</sequence>
<dbReference type="AlphaFoldDB" id="A0A133VL39"/>
<keyword evidence="2" id="KW-1185">Reference proteome</keyword>
<comment type="caution">
    <text evidence="1">The sequence shown here is derived from an EMBL/GenBank/DDBJ whole genome shotgun (WGS) entry which is preliminary data.</text>
</comment>
<proteinExistence type="predicted"/>
<name>A0A133VL39_9EURY</name>
<gene>
    <name evidence="1" type="ORF">AKJ54_00650</name>
</gene>
<evidence type="ECO:0000313" key="2">
    <source>
        <dbReference type="Proteomes" id="UP000070504"/>
    </source>
</evidence>
<organism evidence="1 2">
    <name type="scientific">candidate division MSBL1 archaeon SCGC-AAA382K21</name>
    <dbReference type="NCBI Taxonomy" id="1698283"/>
    <lineage>
        <taxon>Archaea</taxon>
        <taxon>Methanobacteriati</taxon>
        <taxon>Methanobacteriota</taxon>
        <taxon>candidate division MSBL1</taxon>
    </lineage>
</organism>
<protein>
    <submittedName>
        <fullName evidence="1">Uncharacterized protein</fullName>
    </submittedName>
</protein>